<dbReference type="PANTHER" id="PTHR31375">
    <property type="match status" value="1"/>
</dbReference>
<evidence type="ECO:0000313" key="11">
    <source>
        <dbReference type="RefSeq" id="XP_048334866.2"/>
    </source>
</evidence>
<dbReference type="SUPFAM" id="SSF51126">
    <property type="entry name" value="Pectin lyase-like"/>
    <property type="match status" value="1"/>
</dbReference>
<keyword evidence="6 9" id="KW-0326">Glycosidase</keyword>
<evidence type="ECO:0000313" key="10">
    <source>
        <dbReference type="Proteomes" id="UP001652623"/>
    </source>
</evidence>
<gene>
    <name evidence="11" type="primary">LOC107425538</name>
</gene>
<reference evidence="11" key="1">
    <citation type="submission" date="2025-08" db="UniProtKB">
        <authorList>
            <consortium name="RefSeq"/>
        </authorList>
    </citation>
    <scope>IDENTIFICATION</scope>
    <source>
        <tissue evidence="11">Seedling</tissue>
    </source>
</reference>
<dbReference type="Gene3D" id="2.160.20.10">
    <property type="entry name" value="Single-stranded right-handed beta-helix, Pectin lyase-like"/>
    <property type="match status" value="1"/>
</dbReference>
<evidence type="ECO:0000256" key="6">
    <source>
        <dbReference type="ARBA" id="ARBA00023295"/>
    </source>
</evidence>
<dbReference type="Pfam" id="PF00295">
    <property type="entry name" value="Glyco_hydro_28"/>
    <property type="match status" value="1"/>
</dbReference>
<evidence type="ECO:0000256" key="1">
    <source>
        <dbReference type="ARBA" id="ARBA00004191"/>
    </source>
</evidence>
<evidence type="ECO:0000256" key="7">
    <source>
        <dbReference type="ARBA" id="ARBA00023316"/>
    </source>
</evidence>
<dbReference type="InterPro" id="IPR000743">
    <property type="entry name" value="Glyco_hydro_28"/>
</dbReference>
<organism evidence="10 11">
    <name type="scientific">Ziziphus jujuba</name>
    <name type="common">Chinese jujube</name>
    <name type="synonym">Ziziphus sativa</name>
    <dbReference type="NCBI Taxonomy" id="326968"/>
    <lineage>
        <taxon>Eukaryota</taxon>
        <taxon>Viridiplantae</taxon>
        <taxon>Streptophyta</taxon>
        <taxon>Embryophyta</taxon>
        <taxon>Tracheophyta</taxon>
        <taxon>Spermatophyta</taxon>
        <taxon>Magnoliopsida</taxon>
        <taxon>eudicotyledons</taxon>
        <taxon>Gunneridae</taxon>
        <taxon>Pentapetalae</taxon>
        <taxon>rosids</taxon>
        <taxon>fabids</taxon>
        <taxon>Rosales</taxon>
        <taxon>Rhamnaceae</taxon>
        <taxon>Paliureae</taxon>
        <taxon>Ziziphus</taxon>
    </lineage>
</organism>
<keyword evidence="5 9" id="KW-0378">Hydrolase</keyword>
<keyword evidence="7" id="KW-0961">Cell wall biogenesis/degradation</keyword>
<evidence type="ECO:0000256" key="3">
    <source>
        <dbReference type="ARBA" id="ARBA00022512"/>
    </source>
</evidence>
<dbReference type="SMART" id="SM00710">
    <property type="entry name" value="PbH1"/>
    <property type="match status" value="5"/>
</dbReference>
<dbReference type="InterPro" id="IPR006626">
    <property type="entry name" value="PbH1"/>
</dbReference>
<protein>
    <submittedName>
        <fullName evidence="11">Probable polygalacturonase At3g15720</fullName>
    </submittedName>
</protein>
<comment type="similarity">
    <text evidence="2 9">Belongs to the glycosyl hydrolase 28 family.</text>
</comment>
<dbReference type="RefSeq" id="XP_048334866.2">
    <property type="nucleotide sequence ID" value="XM_048478909.2"/>
</dbReference>
<dbReference type="GeneID" id="107425538"/>
<dbReference type="InterPro" id="IPR012334">
    <property type="entry name" value="Pectin_lyas_fold"/>
</dbReference>
<name>A0ABM3ISZ3_ZIZJJ</name>
<dbReference type="PROSITE" id="PS00502">
    <property type="entry name" value="POLYGALACTURONASE"/>
    <property type="match status" value="1"/>
</dbReference>
<evidence type="ECO:0000256" key="9">
    <source>
        <dbReference type="RuleBase" id="RU361169"/>
    </source>
</evidence>
<accession>A0ABM3ISZ3</accession>
<feature type="active site" evidence="8">
    <location>
        <position position="359"/>
    </location>
</feature>
<evidence type="ECO:0000256" key="5">
    <source>
        <dbReference type="ARBA" id="ARBA00022801"/>
    </source>
</evidence>
<evidence type="ECO:0000256" key="2">
    <source>
        <dbReference type="ARBA" id="ARBA00008834"/>
    </source>
</evidence>
<evidence type="ECO:0000256" key="4">
    <source>
        <dbReference type="ARBA" id="ARBA00022525"/>
    </source>
</evidence>
<proteinExistence type="inferred from homology"/>
<evidence type="ECO:0000256" key="8">
    <source>
        <dbReference type="PROSITE-ProRule" id="PRU10052"/>
    </source>
</evidence>
<keyword evidence="10" id="KW-1185">Reference proteome</keyword>
<sequence>MGDVQSIFEHILNSFANESLPLVVEDGHSEELGQKEGENEFRASNIRTMFVSAENGQTLMESKQIRNLSPPSEKLWILLMVLGCEVLRIGQIGLGMGCDMGSNGFKNKMESFELHINLLMMFSIVSSILSTGDGQTTNFNVLDYGAKGDGKTDDSQAFLKAWEGLCTEAVEAPPALIIPSDYSFLLQPLLFSGPCKSNTVHIQLMGNVVAPDNLDAWINCSTLYKWLAIHYVDGLIFNGFGHINGQGSPWWDNGNVERKNCSKPTALYFHSCNGLQLRGITHLNSPRNHITLNGCNNVTLSNLTIIAPDDSPNTDGINLKDSTNVTIQDTTIATGDDCIAINEGTFNVNITGVACGPGHGISIGSLGNTEDYETVEEIHVRNCSFNGTQNGARIKTRQDGIGHAKKISFEHIIFIAAGNPIIIDQNYFGAEGGCKNKFQVSDITYRDIQGSSAVEEAIKLDCCGIGCPNIVMDHVNLTSSLPNQKVLAVCNNASGTSSSTLPDVPCLSN</sequence>
<keyword evidence="3" id="KW-0134">Cell wall</keyword>
<dbReference type="InterPro" id="IPR011050">
    <property type="entry name" value="Pectin_lyase_fold/virulence"/>
</dbReference>
<dbReference type="Proteomes" id="UP001652623">
    <property type="component" value="Chromosome 7"/>
</dbReference>
<keyword evidence="4" id="KW-0964">Secreted</keyword>
<comment type="subcellular location">
    <subcellularLocation>
        <location evidence="1">Secreted</location>
        <location evidence="1">Cell wall</location>
    </subcellularLocation>
</comment>